<protein>
    <submittedName>
        <fullName evidence="6">Quinone oxidoreductase PIG3</fullName>
    </submittedName>
</protein>
<accession>A0ABM0JLQ0</accession>
<evidence type="ECO:0000313" key="5">
    <source>
        <dbReference type="Proteomes" id="UP000694888"/>
    </source>
</evidence>
<dbReference type="Gene3D" id="3.90.180.10">
    <property type="entry name" value="Medium-chain alcohol dehydrogenases, catalytic domain"/>
    <property type="match status" value="1"/>
</dbReference>
<sequence length="381" mass="40856">MWIISGFAILLASGFGGVEATQQSQDIEVEAPEVTPAPEITIMSTMKAAAFSPGGAENLYTSDVAIPEPGDYEVRIRVLASAINRADTLQRKGLYNPPPDASPILGLEAAGIVDKIGPGCPDSVLVGQKVMALLAGGGNAEYVTCRYEQIMPIPKGLSMIQAAAIPEVWLTAFQLLYFVGKLRKEDTVLIHAGGSGVGTAAVQLVTQAGATAIVTAGSQKKIDFAKSLGAKHGFNYKEGSFKDKVLQATDGKGVDLILDCVFGSMYDDDAQLIKLDGRWVVYGFLGGSQKEANFNMLLRKRVQLLFSNLRFRSVEYKKQLVQEFSNLSTPLFESGAFKPIVDTVLPLSEISQAHKLMESNTNMGKIVLKVSDETSAGKDEL</sequence>
<dbReference type="InterPro" id="IPR011032">
    <property type="entry name" value="GroES-like_sf"/>
</dbReference>
<dbReference type="InterPro" id="IPR013154">
    <property type="entry name" value="ADH-like_N"/>
</dbReference>
<keyword evidence="5" id="KW-1185">Reference proteome</keyword>
<keyword evidence="3" id="KW-0732">Signal</keyword>
<proteinExistence type="predicted"/>
<dbReference type="RefSeq" id="XP_005096625.2">
    <property type="nucleotide sequence ID" value="XM_005096568.2"/>
</dbReference>
<dbReference type="InterPro" id="IPR013149">
    <property type="entry name" value="ADH-like_C"/>
</dbReference>
<dbReference type="GeneID" id="101860322"/>
<dbReference type="PANTHER" id="PTHR48106:SF18">
    <property type="entry name" value="QUINONE OXIDOREDUCTASE PIG3"/>
    <property type="match status" value="1"/>
</dbReference>
<evidence type="ECO:0000256" key="3">
    <source>
        <dbReference type="SAM" id="SignalP"/>
    </source>
</evidence>
<evidence type="ECO:0000259" key="4">
    <source>
        <dbReference type="SMART" id="SM00829"/>
    </source>
</evidence>
<dbReference type="InterPro" id="IPR020843">
    <property type="entry name" value="ER"/>
</dbReference>
<feature type="domain" description="Enoyl reductase (ER)" evidence="4">
    <location>
        <begin position="54"/>
        <end position="368"/>
    </location>
</feature>
<evidence type="ECO:0000256" key="1">
    <source>
        <dbReference type="ARBA" id="ARBA00022857"/>
    </source>
</evidence>
<gene>
    <name evidence="6" type="primary">LOC101860322</name>
</gene>
<dbReference type="InterPro" id="IPR014189">
    <property type="entry name" value="Quinone_OxRdtase_PIG3"/>
</dbReference>
<reference evidence="6" key="1">
    <citation type="submission" date="2025-08" db="UniProtKB">
        <authorList>
            <consortium name="RefSeq"/>
        </authorList>
    </citation>
    <scope>IDENTIFICATION</scope>
</reference>
<evidence type="ECO:0000313" key="6">
    <source>
        <dbReference type="RefSeq" id="XP_005096625.2"/>
    </source>
</evidence>
<dbReference type="Proteomes" id="UP000694888">
    <property type="component" value="Unplaced"/>
</dbReference>
<dbReference type="SUPFAM" id="SSF51735">
    <property type="entry name" value="NAD(P)-binding Rossmann-fold domains"/>
    <property type="match status" value="1"/>
</dbReference>
<dbReference type="SUPFAM" id="SSF50129">
    <property type="entry name" value="GroES-like"/>
    <property type="match status" value="1"/>
</dbReference>
<evidence type="ECO:0000256" key="2">
    <source>
        <dbReference type="ARBA" id="ARBA00023002"/>
    </source>
</evidence>
<dbReference type="SMART" id="SM00829">
    <property type="entry name" value="PKS_ER"/>
    <property type="match status" value="1"/>
</dbReference>
<keyword evidence="1" id="KW-0521">NADP</keyword>
<feature type="signal peptide" evidence="3">
    <location>
        <begin position="1"/>
        <end position="20"/>
    </location>
</feature>
<dbReference type="InterPro" id="IPR036291">
    <property type="entry name" value="NAD(P)-bd_dom_sf"/>
</dbReference>
<keyword evidence="2" id="KW-0560">Oxidoreductase</keyword>
<dbReference type="PANTHER" id="PTHR48106">
    <property type="entry name" value="QUINONE OXIDOREDUCTASE PIG3-RELATED"/>
    <property type="match status" value="1"/>
</dbReference>
<name>A0ABM0JLQ0_APLCA</name>
<dbReference type="Gene3D" id="3.40.50.720">
    <property type="entry name" value="NAD(P)-binding Rossmann-like Domain"/>
    <property type="match status" value="1"/>
</dbReference>
<dbReference type="NCBIfam" id="TIGR02824">
    <property type="entry name" value="quinone_pig3"/>
    <property type="match status" value="1"/>
</dbReference>
<dbReference type="CDD" id="cd05276">
    <property type="entry name" value="p53_inducible_oxidoreductase"/>
    <property type="match status" value="1"/>
</dbReference>
<dbReference type="Pfam" id="PF00107">
    <property type="entry name" value="ADH_zinc_N"/>
    <property type="match status" value="1"/>
</dbReference>
<organism evidence="5 6">
    <name type="scientific">Aplysia californica</name>
    <name type="common">California sea hare</name>
    <dbReference type="NCBI Taxonomy" id="6500"/>
    <lineage>
        <taxon>Eukaryota</taxon>
        <taxon>Metazoa</taxon>
        <taxon>Spiralia</taxon>
        <taxon>Lophotrochozoa</taxon>
        <taxon>Mollusca</taxon>
        <taxon>Gastropoda</taxon>
        <taxon>Heterobranchia</taxon>
        <taxon>Euthyneura</taxon>
        <taxon>Tectipleura</taxon>
        <taxon>Aplysiida</taxon>
        <taxon>Aplysioidea</taxon>
        <taxon>Aplysiidae</taxon>
        <taxon>Aplysia</taxon>
    </lineage>
</organism>
<dbReference type="Pfam" id="PF08240">
    <property type="entry name" value="ADH_N"/>
    <property type="match status" value="1"/>
</dbReference>
<feature type="chain" id="PRO_5047475575" evidence="3">
    <location>
        <begin position="21"/>
        <end position="381"/>
    </location>
</feature>